<reference evidence="1" key="1">
    <citation type="submission" date="2021-06" db="EMBL/GenBank/DDBJ databases">
        <authorList>
            <person name="Kallberg Y."/>
            <person name="Tangrot J."/>
            <person name="Rosling A."/>
        </authorList>
    </citation>
    <scope>NUCLEOTIDE SEQUENCE</scope>
    <source>
        <strain evidence="1">IL203A</strain>
    </source>
</reference>
<dbReference type="Proteomes" id="UP000789702">
    <property type="component" value="Unassembled WGS sequence"/>
</dbReference>
<gene>
    <name evidence="1" type="ORF">DHETER_LOCUS7699</name>
</gene>
<dbReference type="EMBL" id="CAJVPU010011218">
    <property type="protein sequence ID" value="CAG8612701.1"/>
    <property type="molecule type" value="Genomic_DNA"/>
</dbReference>
<accession>A0ACA9MUR7</accession>
<proteinExistence type="predicted"/>
<feature type="non-terminal residue" evidence="1">
    <location>
        <position position="1"/>
    </location>
</feature>
<evidence type="ECO:0000313" key="2">
    <source>
        <dbReference type="Proteomes" id="UP000789702"/>
    </source>
</evidence>
<comment type="caution">
    <text evidence="1">The sequence shown here is derived from an EMBL/GenBank/DDBJ whole genome shotgun (WGS) entry which is preliminary data.</text>
</comment>
<keyword evidence="2" id="KW-1185">Reference proteome</keyword>
<organism evidence="1 2">
    <name type="scientific">Dentiscutata heterogama</name>
    <dbReference type="NCBI Taxonomy" id="1316150"/>
    <lineage>
        <taxon>Eukaryota</taxon>
        <taxon>Fungi</taxon>
        <taxon>Fungi incertae sedis</taxon>
        <taxon>Mucoromycota</taxon>
        <taxon>Glomeromycotina</taxon>
        <taxon>Glomeromycetes</taxon>
        <taxon>Diversisporales</taxon>
        <taxon>Gigasporaceae</taxon>
        <taxon>Dentiscutata</taxon>
    </lineage>
</organism>
<name>A0ACA9MUR7_9GLOM</name>
<evidence type="ECO:0000313" key="1">
    <source>
        <dbReference type="EMBL" id="CAG8612701.1"/>
    </source>
</evidence>
<protein>
    <submittedName>
        <fullName evidence="1">9750_t:CDS:1</fullName>
    </submittedName>
</protein>
<sequence length="47" mass="5190">VDEDNSNVPEATETTMNTSAVEVDNVVLNSNIDQLYSNTMNNFRAVL</sequence>